<dbReference type="SUPFAM" id="SSF53850">
    <property type="entry name" value="Periplasmic binding protein-like II"/>
    <property type="match status" value="1"/>
</dbReference>
<feature type="signal peptide" evidence="2">
    <location>
        <begin position="1"/>
        <end position="28"/>
    </location>
</feature>
<gene>
    <name evidence="3" type="ORF">FHW18_001887</name>
</gene>
<dbReference type="Gene3D" id="3.40.190.10">
    <property type="entry name" value="Periplasmic binding protein-like II"/>
    <property type="match status" value="1"/>
</dbReference>
<dbReference type="PANTHER" id="PTHR42928:SF5">
    <property type="entry name" value="BLR1237 PROTEIN"/>
    <property type="match status" value="1"/>
</dbReference>
<dbReference type="PANTHER" id="PTHR42928">
    <property type="entry name" value="TRICARBOXYLATE-BINDING PROTEIN"/>
    <property type="match status" value="1"/>
</dbReference>
<keyword evidence="4" id="KW-1185">Reference proteome</keyword>
<dbReference type="Gene3D" id="3.40.190.150">
    <property type="entry name" value="Bordetella uptake gene, domain 1"/>
    <property type="match status" value="1"/>
</dbReference>
<dbReference type="PIRSF" id="PIRSF017082">
    <property type="entry name" value="YflP"/>
    <property type="match status" value="1"/>
</dbReference>
<reference evidence="3 4" key="1">
    <citation type="submission" date="2020-07" db="EMBL/GenBank/DDBJ databases">
        <title>Genomic Encyclopedia of Type Strains, Phase IV (KMG-V): Genome sequencing to study the core and pangenomes of soil and plant-associated prokaryotes.</title>
        <authorList>
            <person name="Whitman W."/>
        </authorList>
    </citation>
    <scope>NUCLEOTIDE SEQUENCE [LARGE SCALE GENOMIC DNA]</scope>
    <source>
        <strain evidence="3 4">SAS40</strain>
    </source>
</reference>
<name>A0A7Y9IT84_9BURK</name>
<dbReference type="RefSeq" id="WP_179585653.1">
    <property type="nucleotide sequence ID" value="NZ_JACBYR010000001.1"/>
</dbReference>
<comment type="similarity">
    <text evidence="1">Belongs to the UPF0065 (bug) family.</text>
</comment>
<dbReference type="InterPro" id="IPR005064">
    <property type="entry name" value="BUG"/>
</dbReference>
<evidence type="ECO:0000256" key="2">
    <source>
        <dbReference type="SAM" id="SignalP"/>
    </source>
</evidence>
<dbReference type="PROSITE" id="PS51257">
    <property type="entry name" value="PROKAR_LIPOPROTEIN"/>
    <property type="match status" value="1"/>
</dbReference>
<dbReference type="Pfam" id="PF03401">
    <property type="entry name" value="TctC"/>
    <property type="match status" value="1"/>
</dbReference>
<dbReference type="AlphaFoldDB" id="A0A7Y9IT84"/>
<comment type="caution">
    <text evidence="3">The sequence shown here is derived from an EMBL/GenBank/DDBJ whole genome shotgun (WGS) entry which is preliminary data.</text>
</comment>
<dbReference type="Proteomes" id="UP000542125">
    <property type="component" value="Unassembled WGS sequence"/>
</dbReference>
<dbReference type="EMBL" id="JACBYR010000001">
    <property type="protein sequence ID" value="NYE82616.1"/>
    <property type="molecule type" value="Genomic_DNA"/>
</dbReference>
<sequence>MTFIRLPGAPALIVGACLGLALPLGAHAQDYPSRPIRLVVPFPAGGPTDAYARLIGQKLSETWKQTVVIDNKPGATGLIGSNIVKEAAPDGYTLLFTSNSAQVIGPLLHKPASFDSVADFTPVTMVIRYPMYFLVSSALPARSLKEFVALAKQRPGKLNYSSVGLGSGGHLACELINLAAGIDTVHVPYKGAAPAQAALAAGEVDFMCDSVGFSQPMVQAGKMRGLAVTASKRSPAVPDVPTAAEEGVRGVEAYIWTGVFGPKGMPDAIRDKLQTEVARIMALPEFKARADKDGSEIIAGSPASLTQDMTAEKATWARVIADKNIKAQ</sequence>
<dbReference type="InterPro" id="IPR042100">
    <property type="entry name" value="Bug_dom1"/>
</dbReference>
<evidence type="ECO:0000313" key="4">
    <source>
        <dbReference type="Proteomes" id="UP000542125"/>
    </source>
</evidence>
<keyword evidence="2" id="KW-0732">Signal</keyword>
<organism evidence="3 4">
    <name type="scientific">Pigmentiphaga litoralis</name>
    <dbReference type="NCBI Taxonomy" id="516702"/>
    <lineage>
        <taxon>Bacteria</taxon>
        <taxon>Pseudomonadati</taxon>
        <taxon>Pseudomonadota</taxon>
        <taxon>Betaproteobacteria</taxon>
        <taxon>Burkholderiales</taxon>
        <taxon>Alcaligenaceae</taxon>
        <taxon>Pigmentiphaga</taxon>
    </lineage>
</organism>
<dbReference type="CDD" id="cd13578">
    <property type="entry name" value="PBP2_Bug27"/>
    <property type="match status" value="1"/>
</dbReference>
<evidence type="ECO:0000256" key="1">
    <source>
        <dbReference type="ARBA" id="ARBA00006987"/>
    </source>
</evidence>
<proteinExistence type="inferred from homology"/>
<feature type="chain" id="PRO_5031342066" evidence="2">
    <location>
        <begin position="29"/>
        <end position="328"/>
    </location>
</feature>
<accession>A0A7Y9IT84</accession>
<evidence type="ECO:0000313" key="3">
    <source>
        <dbReference type="EMBL" id="NYE82616.1"/>
    </source>
</evidence>
<protein>
    <submittedName>
        <fullName evidence="3">Tripartite-type tricarboxylate transporter receptor subunit TctC</fullName>
    </submittedName>
</protein>
<keyword evidence="3" id="KW-0675">Receptor</keyword>